<dbReference type="RefSeq" id="WP_310320720.1">
    <property type="nucleotide sequence ID" value="NZ_JAVDWU010000010.1"/>
</dbReference>
<keyword evidence="1" id="KW-0812">Transmembrane</keyword>
<dbReference type="InterPro" id="IPR018750">
    <property type="entry name" value="DUF2306_membrane"/>
</dbReference>
<name>A0ABU1WTH9_9BURK</name>
<evidence type="ECO:0000256" key="1">
    <source>
        <dbReference type="SAM" id="Phobius"/>
    </source>
</evidence>
<keyword evidence="1" id="KW-0472">Membrane</keyword>
<gene>
    <name evidence="2" type="ORF">J2W49_004183</name>
</gene>
<evidence type="ECO:0000313" key="2">
    <source>
        <dbReference type="EMBL" id="MDR7152207.1"/>
    </source>
</evidence>
<evidence type="ECO:0000313" key="3">
    <source>
        <dbReference type="Proteomes" id="UP001265700"/>
    </source>
</evidence>
<comment type="caution">
    <text evidence="2">The sequence shown here is derived from an EMBL/GenBank/DDBJ whole genome shotgun (WGS) entry which is preliminary data.</text>
</comment>
<organism evidence="2 3">
    <name type="scientific">Hydrogenophaga palleronii</name>
    <dbReference type="NCBI Taxonomy" id="65655"/>
    <lineage>
        <taxon>Bacteria</taxon>
        <taxon>Pseudomonadati</taxon>
        <taxon>Pseudomonadota</taxon>
        <taxon>Betaproteobacteria</taxon>
        <taxon>Burkholderiales</taxon>
        <taxon>Comamonadaceae</taxon>
        <taxon>Hydrogenophaga</taxon>
    </lineage>
</organism>
<keyword evidence="3" id="KW-1185">Reference proteome</keyword>
<feature type="transmembrane region" description="Helical" evidence="1">
    <location>
        <begin position="48"/>
        <end position="65"/>
    </location>
</feature>
<proteinExistence type="predicted"/>
<accession>A0ABU1WTH9</accession>
<feature type="transmembrane region" description="Helical" evidence="1">
    <location>
        <begin position="6"/>
        <end position="27"/>
    </location>
</feature>
<protein>
    <submittedName>
        <fullName evidence="2">Membrane protein</fullName>
    </submittedName>
</protein>
<dbReference type="Pfam" id="PF10067">
    <property type="entry name" value="DUF2306"/>
    <property type="match status" value="1"/>
</dbReference>
<keyword evidence="1" id="KW-1133">Transmembrane helix</keyword>
<feature type="transmembrane region" description="Helical" evidence="1">
    <location>
        <begin position="107"/>
        <end position="126"/>
    </location>
</feature>
<feature type="transmembrane region" description="Helical" evidence="1">
    <location>
        <begin position="77"/>
        <end position="98"/>
    </location>
</feature>
<dbReference type="EMBL" id="JAVDWU010000010">
    <property type="protein sequence ID" value="MDR7152207.1"/>
    <property type="molecule type" value="Genomic_DNA"/>
</dbReference>
<sequence>MTLTPIIAIHLSAALGALMIGPVALWARRGHATETAQTQRPILHRAAGYAWVTLILVTAITAMFIRDFKLPNIAGYTPIHLLVPVTFGTLFWAFRALWRGNIRRHRIAMITLYVSTCLVAGAFTLLPNRLLGKLVWGEWLGWL</sequence>
<reference evidence="2 3" key="1">
    <citation type="submission" date="2023-07" db="EMBL/GenBank/DDBJ databases">
        <title>Sorghum-associated microbial communities from plants grown in Nebraska, USA.</title>
        <authorList>
            <person name="Schachtman D."/>
        </authorList>
    </citation>
    <scope>NUCLEOTIDE SEQUENCE [LARGE SCALE GENOMIC DNA]</scope>
    <source>
        <strain evidence="2 3">4249</strain>
    </source>
</reference>
<dbReference type="Proteomes" id="UP001265700">
    <property type="component" value="Unassembled WGS sequence"/>
</dbReference>